<accession>A0A0U3T241</accession>
<dbReference type="KEGG" id="aer:AERYTH_09095"/>
<proteinExistence type="predicted"/>
<dbReference type="EMBL" id="CP011502">
    <property type="protein sequence ID" value="ALX04842.1"/>
    <property type="molecule type" value="Genomic_DNA"/>
</dbReference>
<keyword evidence="2" id="KW-1185">Reference proteome</keyword>
<protein>
    <submittedName>
        <fullName evidence="1">Uncharacterized protein</fullName>
    </submittedName>
</protein>
<dbReference type="STRING" id="2041.AERYTH_09095"/>
<reference evidence="1 2" key="1">
    <citation type="journal article" date="1991" name="Int. J. Syst. Bacteriol.">
        <title>Description of the erythromycin-producing bacterium Arthrobacter sp. strain NRRL B-3381 as Aeromicrobium erythreum gen. nov., sp. nov.</title>
        <authorList>
            <person name="Miller E.S."/>
            <person name="Woese C.R."/>
            <person name="Brenner S."/>
        </authorList>
    </citation>
    <scope>NUCLEOTIDE SEQUENCE [LARGE SCALE GENOMIC DNA]</scope>
    <source>
        <strain evidence="1 2">AR18</strain>
    </source>
</reference>
<dbReference type="RefSeq" id="WP_067857528.1">
    <property type="nucleotide sequence ID" value="NZ_CP011502.1"/>
</dbReference>
<dbReference type="Proteomes" id="UP000067689">
    <property type="component" value="Chromosome"/>
</dbReference>
<sequence length="65" mass="7792">MRRGAVEYEFWDFSIPRTQSRNAVCRLLTDAAEFQGWEIDRLRKDRSGHRTVRLRRKIIRVSATL</sequence>
<name>A0A0U3T241_9ACTN</name>
<dbReference type="Pfam" id="PF18963">
    <property type="entry name" value="DUF5703"/>
    <property type="match status" value="1"/>
</dbReference>
<dbReference type="AlphaFoldDB" id="A0A0U3T241"/>
<gene>
    <name evidence="1" type="ORF">AERYTH_09095</name>
</gene>
<evidence type="ECO:0000313" key="2">
    <source>
        <dbReference type="Proteomes" id="UP000067689"/>
    </source>
</evidence>
<dbReference type="InterPro" id="IPR043758">
    <property type="entry name" value="DUF5703"/>
</dbReference>
<dbReference type="PATRIC" id="fig|2041.4.peg.1902"/>
<organism evidence="1 2">
    <name type="scientific">Aeromicrobium erythreum</name>
    <dbReference type="NCBI Taxonomy" id="2041"/>
    <lineage>
        <taxon>Bacteria</taxon>
        <taxon>Bacillati</taxon>
        <taxon>Actinomycetota</taxon>
        <taxon>Actinomycetes</taxon>
        <taxon>Propionibacteriales</taxon>
        <taxon>Nocardioidaceae</taxon>
        <taxon>Aeromicrobium</taxon>
    </lineage>
</organism>
<evidence type="ECO:0000313" key="1">
    <source>
        <dbReference type="EMBL" id="ALX04842.1"/>
    </source>
</evidence>
<dbReference type="OrthoDB" id="3481802at2"/>